<dbReference type="AlphaFoldDB" id="A0A495RS57"/>
<feature type="domain" description="Outer membrane protein beta-barrel" evidence="2">
    <location>
        <begin position="35"/>
        <end position="194"/>
    </location>
</feature>
<accession>A0A495RS57</accession>
<protein>
    <submittedName>
        <fullName evidence="3">Outer membrane protein with beta-barrel domain</fullName>
    </submittedName>
</protein>
<name>A0A495RS57_9FLAO</name>
<feature type="chain" id="PRO_5019721305" evidence="1">
    <location>
        <begin position="36"/>
        <end position="216"/>
    </location>
</feature>
<evidence type="ECO:0000259" key="2">
    <source>
        <dbReference type="Pfam" id="PF13568"/>
    </source>
</evidence>
<sequence length="216" mass="23493">MLFTFVALILTNKQTNMKKIILTVAAVFAFGFANAQETKFGVKGGVNFANLSGDIEDNSAKVGFNVGGFVEIKVSDKFSVQPELLFSTQGTKFEYSETFDGSTINYQEKANLSYLNIPVMAKYYVATGFSLEAGPQIGFLTSAKYKVEANGEEEEVDAKDDFESIDFGVNFGAGYDFTENLSAGLRYNVGLSNIAKDSGNDKISNSVFSVSLGYKF</sequence>
<dbReference type="InterPro" id="IPR011250">
    <property type="entry name" value="OMP/PagP_B-barrel"/>
</dbReference>
<dbReference type="Gene3D" id="2.40.160.60">
    <property type="entry name" value="Outer membrane protein transport protein (OMPP1/FadL/TodX)"/>
    <property type="match status" value="1"/>
</dbReference>
<dbReference type="SUPFAM" id="SSF56925">
    <property type="entry name" value="OMPA-like"/>
    <property type="match status" value="1"/>
</dbReference>
<evidence type="ECO:0000313" key="4">
    <source>
        <dbReference type="Proteomes" id="UP000280091"/>
    </source>
</evidence>
<dbReference type="Proteomes" id="UP000280091">
    <property type="component" value="Unassembled WGS sequence"/>
</dbReference>
<organism evidence="3 4">
    <name type="scientific">Flavobacterium limicola</name>
    <dbReference type="NCBI Taxonomy" id="180441"/>
    <lineage>
        <taxon>Bacteria</taxon>
        <taxon>Pseudomonadati</taxon>
        <taxon>Bacteroidota</taxon>
        <taxon>Flavobacteriia</taxon>
        <taxon>Flavobacteriales</taxon>
        <taxon>Flavobacteriaceae</taxon>
        <taxon>Flavobacterium</taxon>
    </lineage>
</organism>
<evidence type="ECO:0000256" key="1">
    <source>
        <dbReference type="SAM" id="SignalP"/>
    </source>
</evidence>
<proteinExistence type="predicted"/>
<feature type="signal peptide" evidence="1">
    <location>
        <begin position="1"/>
        <end position="35"/>
    </location>
</feature>
<keyword evidence="4" id="KW-1185">Reference proteome</keyword>
<evidence type="ECO:0000313" key="3">
    <source>
        <dbReference type="EMBL" id="RKS90402.1"/>
    </source>
</evidence>
<keyword evidence="1" id="KW-0732">Signal</keyword>
<dbReference type="EMBL" id="RBXA01000004">
    <property type="protein sequence ID" value="RKS90402.1"/>
    <property type="molecule type" value="Genomic_DNA"/>
</dbReference>
<comment type="caution">
    <text evidence="3">The sequence shown here is derived from an EMBL/GenBank/DDBJ whole genome shotgun (WGS) entry which is preliminary data.</text>
</comment>
<dbReference type="Pfam" id="PF13568">
    <property type="entry name" value="OMP_b-brl_2"/>
    <property type="match status" value="1"/>
</dbReference>
<reference evidence="3 4" key="1">
    <citation type="submission" date="2018-10" db="EMBL/GenBank/DDBJ databases">
        <title>Genomic Encyclopedia of Archaeal and Bacterial Type Strains, Phase II (KMG-II): from individual species to whole genera.</title>
        <authorList>
            <person name="Goeker M."/>
        </authorList>
    </citation>
    <scope>NUCLEOTIDE SEQUENCE [LARGE SCALE GENOMIC DNA]</scope>
    <source>
        <strain evidence="3 4">DSM 15094</strain>
    </source>
</reference>
<dbReference type="InterPro" id="IPR025665">
    <property type="entry name" value="Beta-barrel_OMP_2"/>
</dbReference>
<gene>
    <name evidence="3" type="ORF">BC952_2790</name>
</gene>